<evidence type="ECO:0000256" key="1">
    <source>
        <dbReference type="SAM" id="SignalP"/>
    </source>
</evidence>
<feature type="domain" description="D-alanyl-D-alanine carboxypeptidase-like core" evidence="2">
    <location>
        <begin position="97"/>
        <end position="184"/>
    </location>
</feature>
<dbReference type="InterPro" id="IPR003709">
    <property type="entry name" value="VanY-like_core_dom"/>
</dbReference>
<dbReference type="Proteomes" id="UP000177306">
    <property type="component" value="Unassembled WGS sequence"/>
</dbReference>
<reference evidence="3 4" key="1">
    <citation type="journal article" date="2016" name="Nat. Commun.">
        <title>Thousands of microbial genomes shed light on interconnected biogeochemical processes in an aquifer system.</title>
        <authorList>
            <person name="Anantharaman K."/>
            <person name="Brown C.T."/>
            <person name="Hug L.A."/>
            <person name="Sharon I."/>
            <person name="Castelle C.J."/>
            <person name="Probst A.J."/>
            <person name="Thomas B.C."/>
            <person name="Singh A."/>
            <person name="Wilkins M.J."/>
            <person name="Karaoz U."/>
            <person name="Brodie E.L."/>
            <person name="Williams K.H."/>
            <person name="Hubbard S.S."/>
            <person name="Banfield J.F."/>
        </authorList>
    </citation>
    <scope>NUCLEOTIDE SEQUENCE [LARGE SCALE GENOMIC DNA]</scope>
</reference>
<protein>
    <recommendedName>
        <fullName evidence="2">D-alanyl-D-alanine carboxypeptidase-like core domain-containing protein</fullName>
    </recommendedName>
</protein>
<comment type="caution">
    <text evidence="3">The sequence shown here is derived from an EMBL/GenBank/DDBJ whole genome shotgun (WGS) entry which is preliminary data.</text>
</comment>
<dbReference type="AlphaFoldDB" id="A0A1F6EHL7"/>
<dbReference type="Gene3D" id="3.30.1380.10">
    <property type="match status" value="1"/>
</dbReference>
<dbReference type="GO" id="GO:0006508">
    <property type="term" value="P:proteolysis"/>
    <property type="evidence" value="ECO:0007669"/>
    <property type="project" value="InterPro"/>
</dbReference>
<sequence length="378" mass="39802">MYDMNHRYGTFILLSVFMLLSGVHAHAALERPVDQKLFCGTGYAGYEAARDYIKTRTGNDSSIDGLTPEFACGLAGFLRAAPSGITVEVGTYAVTASVKTHGVEYCQHRQCIEGTNSHPRGLAVDLFYNGENGSGGSGASAWCRQNALCTWAHQNAPQYGLMFRLMPESGCAAGYYEPWHIELQGVGGCGGTLAGGGGSWGGMLGDLLRNALVPPQPAPIASTPPEVATSSVSASSTIDVNSLFSASSFNTTPAAGSDTNAASVADRLEELAFGETIQSNSSATTSVPLVVSGYNAAGLTSSHASLASGTLSNGWYGISQQTFISGDLSWEEDNELVSQPLTGWQAILMMIKITLQKILQYLTPFGGGTDPYEEYNLL</sequence>
<evidence type="ECO:0000259" key="2">
    <source>
        <dbReference type="Pfam" id="PF02557"/>
    </source>
</evidence>
<evidence type="ECO:0000313" key="3">
    <source>
        <dbReference type="EMBL" id="OGG73146.1"/>
    </source>
</evidence>
<accession>A0A1F6EHL7</accession>
<dbReference type="GO" id="GO:0008233">
    <property type="term" value="F:peptidase activity"/>
    <property type="evidence" value="ECO:0007669"/>
    <property type="project" value="InterPro"/>
</dbReference>
<organism evidence="3 4">
    <name type="scientific">Candidatus Kaiserbacteria bacterium RIFCSPLOWO2_01_FULL_53_17</name>
    <dbReference type="NCBI Taxonomy" id="1798511"/>
    <lineage>
        <taxon>Bacteria</taxon>
        <taxon>Candidatus Kaiseribacteriota</taxon>
    </lineage>
</organism>
<feature type="chain" id="PRO_5009524171" description="D-alanyl-D-alanine carboxypeptidase-like core domain-containing protein" evidence="1">
    <location>
        <begin position="28"/>
        <end position="378"/>
    </location>
</feature>
<feature type="signal peptide" evidence="1">
    <location>
        <begin position="1"/>
        <end position="27"/>
    </location>
</feature>
<gene>
    <name evidence="3" type="ORF">A3A38_03395</name>
</gene>
<dbReference type="InterPro" id="IPR009045">
    <property type="entry name" value="Zn_M74/Hedgehog-like"/>
</dbReference>
<proteinExistence type="predicted"/>
<dbReference type="EMBL" id="MFLY01000008">
    <property type="protein sequence ID" value="OGG73146.1"/>
    <property type="molecule type" value="Genomic_DNA"/>
</dbReference>
<dbReference type="SUPFAM" id="SSF55166">
    <property type="entry name" value="Hedgehog/DD-peptidase"/>
    <property type="match status" value="1"/>
</dbReference>
<name>A0A1F6EHL7_9BACT</name>
<dbReference type="Pfam" id="PF02557">
    <property type="entry name" value="VanY"/>
    <property type="match status" value="1"/>
</dbReference>
<keyword evidence="1" id="KW-0732">Signal</keyword>
<evidence type="ECO:0000313" key="4">
    <source>
        <dbReference type="Proteomes" id="UP000177306"/>
    </source>
</evidence>